<evidence type="ECO:0000256" key="1">
    <source>
        <dbReference type="SAM" id="Phobius"/>
    </source>
</evidence>
<keyword evidence="1" id="KW-0472">Membrane</keyword>
<evidence type="ECO:0000313" key="2">
    <source>
        <dbReference type="EMBL" id="QEL20884.1"/>
    </source>
</evidence>
<reference evidence="3" key="1">
    <citation type="submission" date="2019-08" db="EMBL/GenBank/DDBJ databases">
        <title>Limnoglobus roseus gen. nov., sp. nov., a novel freshwater planctomycete with a giant genome from the family Gemmataceae.</title>
        <authorList>
            <person name="Kulichevskaya I.S."/>
            <person name="Naumoff D.G."/>
            <person name="Miroshnikov K."/>
            <person name="Ivanova A."/>
            <person name="Philippov D.A."/>
            <person name="Hakobyan A."/>
            <person name="Rijpstra I.C."/>
            <person name="Sinninghe Damste J.S."/>
            <person name="Liesack W."/>
            <person name="Dedysh S.N."/>
        </authorList>
    </citation>
    <scope>NUCLEOTIDE SEQUENCE [LARGE SCALE GENOMIC DNA]</scope>
    <source>
        <strain evidence="3">PX52</strain>
    </source>
</reference>
<sequence>MPRSSYQQTILLIALWAAAIVAGFYGWARYDATPGKKLAPMHDHVPDGRAFTLVLYLHPHCPCAVASVAEFAEIVGRVKGGCRFRVAFVCPPGAAPGWERTKLWDRANALPGVEVNIDAGGEEAKRAGAATSGHAVLFDAAGTPRFSGGLTRSRGQRGAAAGREAILAALAGQEPPTDTADVFGCPLLDPSDCTNVTKCHSE</sequence>
<gene>
    <name evidence="2" type="ORF">PX52LOC_08005</name>
</gene>
<keyword evidence="1" id="KW-0812">Transmembrane</keyword>
<dbReference type="RefSeq" id="WP_149115132.1">
    <property type="nucleotide sequence ID" value="NZ_CP042425.1"/>
</dbReference>
<dbReference type="InterPro" id="IPR036249">
    <property type="entry name" value="Thioredoxin-like_sf"/>
</dbReference>
<dbReference type="SUPFAM" id="SSF52833">
    <property type="entry name" value="Thioredoxin-like"/>
    <property type="match status" value="1"/>
</dbReference>
<name>A0A5C1AUG8_9BACT</name>
<proteinExistence type="predicted"/>
<organism evidence="2 3">
    <name type="scientific">Limnoglobus roseus</name>
    <dbReference type="NCBI Taxonomy" id="2598579"/>
    <lineage>
        <taxon>Bacteria</taxon>
        <taxon>Pseudomonadati</taxon>
        <taxon>Planctomycetota</taxon>
        <taxon>Planctomycetia</taxon>
        <taxon>Gemmatales</taxon>
        <taxon>Gemmataceae</taxon>
        <taxon>Limnoglobus</taxon>
    </lineage>
</organism>
<feature type="transmembrane region" description="Helical" evidence="1">
    <location>
        <begin position="6"/>
        <end position="28"/>
    </location>
</feature>
<dbReference type="Proteomes" id="UP000324974">
    <property type="component" value="Chromosome"/>
</dbReference>
<dbReference type="EMBL" id="CP042425">
    <property type="protein sequence ID" value="QEL20884.1"/>
    <property type="molecule type" value="Genomic_DNA"/>
</dbReference>
<keyword evidence="1" id="KW-1133">Transmembrane helix</keyword>
<dbReference type="OrthoDB" id="1495450at2"/>
<dbReference type="KEGG" id="lrs:PX52LOC_08005"/>
<accession>A0A5C1AUG8</accession>
<evidence type="ECO:0000313" key="3">
    <source>
        <dbReference type="Proteomes" id="UP000324974"/>
    </source>
</evidence>
<dbReference type="AlphaFoldDB" id="A0A5C1AUG8"/>
<protein>
    <submittedName>
        <fullName evidence="2">RedB protein</fullName>
    </submittedName>
</protein>
<keyword evidence="3" id="KW-1185">Reference proteome</keyword>
<dbReference type="Gene3D" id="3.40.30.10">
    <property type="entry name" value="Glutaredoxin"/>
    <property type="match status" value="1"/>
</dbReference>